<dbReference type="PROSITE" id="PS50850">
    <property type="entry name" value="MFS"/>
    <property type="match status" value="1"/>
</dbReference>
<dbReference type="InterPro" id="IPR011701">
    <property type="entry name" value="MFS"/>
</dbReference>
<keyword evidence="5 6" id="KW-0472">Membrane</keyword>
<evidence type="ECO:0000256" key="3">
    <source>
        <dbReference type="ARBA" id="ARBA00022692"/>
    </source>
</evidence>
<dbReference type="PANTHER" id="PTHR23521">
    <property type="entry name" value="TRANSPORTER MFS SUPERFAMILY"/>
    <property type="match status" value="1"/>
</dbReference>
<dbReference type="EMBL" id="JBHUEO010000068">
    <property type="protein sequence ID" value="MFD1708336.1"/>
    <property type="molecule type" value="Genomic_DNA"/>
</dbReference>
<evidence type="ECO:0000256" key="6">
    <source>
        <dbReference type="SAM" id="Phobius"/>
    </source>
</evidence>
<evidence type="ECO:0000256" key="5">
    <source>
        <dbReference type="ARBA" id="ARBA00023136"/>
    </source>
</evidence>
<evidence type="ECO:0000313" key="9">
    <source>
        <dbReference type="Proteomes" id="UP001597301"/>
    </source>
</evidence>
<feature type="transmembrane region" description="Helical" evidence="6">
    <location>
        <begin position="160"/>
        <end position="182"/>
    </location>
</feature>
<proteinExistence type="predicted"/>
<keyword evidence="4 6" id="KW-1133">Transmembrane helix</keyword>
<feature type="transmembrane region" description="Helical" evidence="6">
    <location>
        <begin position="336"/>
        <end position="359"/>
    </location>
</feature>
<gene>
    <name evidence="8" type="ORF">ACFSCZ_16595</name>
</gene>
<accession>A0ABW4KM53</accession>
<feature type="transmembrane region" description="Helical" evidence="6">
    <location>
        <begin position="76"/>
        <end position="93"/>
    </location>
</feature>
<feature type="transmembrane region" description="Helical" evidence="6">
    <location>
        <begin position="246"/>
        <end position="272"/>
    </location>
</feature>
<dbReference type="Gene3D" id="1.20.1250.20">
    <property type="entry name" value="MFS general substrate transporter like domains"/>
    <property type="match status" value="2"/>
</dbReference>
<evidence type="ECO:0000256" key="1">
    <source>
        <dbReference type="ARBA" id="ARBA00004651"/>
    </source>
</evidence>
<dbReference type="InterPro" id="IPR020846">
    <property type="entry name" value="MFS_dom"/>
</dbReference>
<feature type="transmembrane region" description="Helical" evidence="6">
    <location>
        <begin position="303"/>
        <end position="324"/>
    </location>
</feature>
<dbReference type="InterPro" id="IPR036259">
    <property type="entry name" value="MFS_trans_sf"/>
</dbReference>
<protein>
    <submittedName>
        <fullName evidence="8">MFS transporter</fullName>
    </submittedName>
</protein>
<name>A0ABW4KM53_9BACI</name>
<dbReference type="Pfam" id="PF07690">
    <property type="entry name" value="MFS_1"/>
    <property type="match status" value="1"/>
</dbReference>
<evidence type="ECO:0000313" key="8">
    <source>
        <dbReference type="EMBL" id="MFD1708336.1"/>
    </source>
</evidence>
<dbReference type="Proteomes" id="UP001597301">
    <property type="component" value="Unassembled WGS sequence"/>
</dbReference>
<sequence length="403" mass="44282">MKVNQWYALTLIGIAVLFSMSLWFSASVIAPALREAWQLTLLSEAWLSAAVPGGFVIGSLISSFFGISDRLNPRKIFAGSSLFGSIFNILIIFVDQAYIGIILRALTGVTLAGVYPPAVNLITQWFPKQRGLATGVLIAALTLGSSLPHFILLYFNNININVVIILSSLLSIIAAIIINWFVMDAPIAKINIRFSIKLLKKVIYNKPVMLANYGYFGHMWELYAAWTWLPLFLNTSFLSYSSSINPFLSSLVSFLSIGICGGIGCIIGGFVADKIGRSNLTIIAMAMSAFCAFSIGLTYGSHIWLTILFSLLWGSSVIADSAQFSAAVSEFADREYIGTALTFQMCIGFLFTIVSINIIPWLQTIIGWEWVFIVLSIGPVIGIFSMIKLRSYENAKLYLDQTS</sequence>
<evidence type="ECO:0000256" key="4">
    <source>
        <dbReference type="ARBA" id="ARBA00022989"/>
    </source>
</evidence>
<keyword evidence="2" id="KW-0813">Transport</keyword>
<feature type="transmembrane region" description="Helical" evidence="6">
    <location>
        <begin position="365"/>
        <end position="387"/>
    </location>
</feature>
<feature type="transmembrane region" description="Helical" evidence="6">
    <location>
        <begin position="7"/>
        <end position="33"/>
    </location>
</feature>
<feature type="transmembrane region" description="Helical" evidence="6">
    <location>
        <begin position="45"/>
        <end position="67"/>
    </location>
</feature>
<dbReference type="SUPFAM" id="SSF103473">
    <property type="entry name" value="MFS general substrate transporter"/>
    <property type="match status" value="1"/>
</dbReference>
<comment type="subcellular location">
    <subcellularLocation>
        <location evidence="1">Cell membrane</location>
        <topology evidence="1">Multi-pass membrane protein</topology>
    </subcellularLocation>
</comment>
<feature type="domain" description="Major facilitator superfamily (MFS) profile" evidence="7">
    <location>
        <begin position="5"/>
        <end position="394"/>
    </location>
</feature>
<evidence type="ECO:0000259" key="7">
    <source>
        <dbReference type="PROSITE" id="PS50850"/>
    </source>
</evidence>
<evidence type="ECO:0000256" key="2">
    <source>
        <dbReference type="ARBA" id="ARBA00022448"/>
    </source>
</evidence>
<keyword evidence="3 6" id="KW-0812">Transmembrane</keyword>
<feature type="transmembrane region" description="Helical" evidence="6">
    <location>
        <begin position="279"/>
        <end position="297"/>
    </location>
</feature>
<feature type="transmembrane region" description="Helical" evidence="6">
    <location>
        <begin position="131"/>
        <end position="154"/>
    </location>
</feature>
<organism evidence="8 9">
    <name type="scientific">Siminovitchia sediminis</name>
    <dbReference type="NCBI Taxonomy" id="1274353"/>
    <lineage>
        <taxon>Bacteria</taxon>
        <taxon>Bacillati</taxon>
        <taxon>Bacillota</taxon>
        <taxon>Bacilli</taxon>
        <taxon>Bacillales</taxon>
        <taxon>Bacillaceae</taxon>
        <taxon>Siminovitchia</taxon>
    </lineage>
</organism>
<dbReference type="RefSeq" id="WP_380775506.1">
    <property type="nucleotide sequence ID" value="NZ_JBHUEO010000068.1"/>
</dbReference>
<dbReference type="PANTHER" id="PTHR23521:SF3">
    <property type="entry name" value="MFS TRANSPORTER"/>
    <property type="match status" value="1"/>
</dbReference>
<reference evidence="9" key="1">
    <citation type="journal article" date="2019" name="Int. J. Syst. Evol. Microbiol.">
        <title>The Global Catalogue of Microorganisms (GCM) 10K type strain sequencing project: providing services to taxonomists for standard genome sequencing and annotation.</title>
        <authorList>
            <consortium name="The Broad Institute Genomics Platform"/>
            <consortium name="The Broad Institute Genome Sequencing Center for Infectious Disease"/>
            <person name="Wu L."/>
            <person name="Ma J."/>
        </authorList>
    </citation>
    <scope>NUCLEOTIDE SEQUENCE [LARGE SCALE GENOMIC DNA]</scope>
    <source>
        <strain evidence="9">CGMCC 1.12295</strain>
    </source>
</reference>
<comment type="caution">
    <text evidence="8">The sequence shown here is derived from an EMBL/GenBank/DDBJ whole genome shotgun (WGS) entry which is preliminary data.</text>
</comment>
<keyword evidence="9" id="KW-1185">Reference proteome</keyword>